<dbReference type="EMBL" id="JACAZI010000005">
    <property type="protein sequence ID" value="KAF7359619.1"/>
    <property type="molecule type" value="Genomic_DNA"/>
</dbReference>
<evidence type="ECO:0000313" key="3">
    <source>
        <dbReference type="Proteomes" id="UP000620124"/>
    </source>
</evidence>
<comment type="caution">
    <text evidence="2">The sequence shown here is derived from an EMBL/GenBank/DDBJ whole genome shotgun (WGS) entry which is preliminary data.</text>
</comment>
<keyword evidence="1" id="KW-0732">Signal</keyword>
<feature type="chain" id="PRO_5034979625" description="Small secreted protein" evidence="1">
    <location>
        <begin position="20"/>
        <end position="163"/>
    </location>
</feature>
<organism evidence="2 3">
    <name type="scientific">Mycena venus</name>
    <dbReference type="NCBI Taxonomy" id="2733690"/>
    <lineage>
        <taxon>Eukaryota</taxon>
        <taxon>Fungi</taxon>
        <taxon>Dikarya</taxon>
        <taxon>Basidiomycota</taxon>
        <taxon>Agaricomycotina</taxon>
        <taxon>Agaricomycetes</taxon>
        <taxon>Agaricomycetidae</taxon>
        <taxon>Agaricales</taxon>
        <taxon>Marasmiineae</taxon>
        <taxon>Mycenaceae</taxon>
        <taxon>Mycena</taxon>
    </lineage>
</organism>
<gene>
    <name evidence="2" type="ORF">MVEN_00685700</name>
</gene>
<keyword evidence="3" id="KW-1185">Reference proteome</keyword>
<evidence type="ECO:0008006" key="4">
    <source>
        <dbReference type="Google" id="ProtNLM"/>
    </source>
</evidence>
<reference evidence="2" key="1">
    <citation type="submission" date="2020-05" db="EMBL/GenBank/DDBJ databases">
        <title>Mycena genomes resolve the evolution of fungal bioluminescence.</title>
        <authorList>
            <person name="Tsai I.J."/>
        </authorList>
    </citation>
    <scope>NUCLEOTIDE SEQUENCE</scope>
    <source>
        <strain evidence="2">CCC161011</strain>
    </source>
</reference>
<evidence type="ECO:0000256" key="1">
    <source>
        <dbReference type="SAM" id="SignalP"/>
    </source>
</evidence>
<protein>
    <recommendedName>
        <fullName evidence="4">Small secreted protein</fullName>
    </recommendedName>
</protein>
<evidence type="ECO:0000313" key="2">
    <source>
        <dbReference type="EMBL" id="KAF7359619.1"/>
    </source>
</evidence>
<proteinExistence type="predicted"/>
<feature type="signal peptide" evidence="1">
    <location>
        <begin position="1"/>
        <end position="19"/>
    </location>
</feature>
<dbReference type="AlphaFoldDB" id="A0A8H7D2F9"/>
<name>A0A8H7D2F9_9AGAR</name>
<dbReference type="Proteomes" id="UP000620124">
    <property type="component" value="Unassembled WGS sequence"/>
</dbReference>
<accession>A0A8H7D2F9</accession>
<sequence length="163" mass="16103">MVNTAKLLIAFLAAGSAFAHPVFNRGQIDMRKLGGIFGIADSVGTSTAKAAVQAPGTQFTTTASSAAASAAEAAAGIDVAASIAAASSAAAAVAATETAFDTLGLTPEDKGKIAGLKAKLAIDQQFGDAAAVLQDQEDITFAALAHINVGAAGRRRAFLIAGE</sequence>